<evidence type="ECO:0000313" key="3">
    <source>
        <dbReference type="Proteomes" id="UP000033354"/>
    </source>
</evidence>
<sequence>MSLKYTTGIALAAVLIGSGCQAKEPPTQVVYRFDDYRYLELKGWDCEGELWYTDTQRGIHSEPVSQFYRIYTKKFIHPSERYIAIPAWDSPGAMVSKDYGQTWYPSSFAPRENESNGDSSPPYDDIISFTVVNDQGFLQTKHRLYMSSKPFDDPRIQPGGPGIEYTVDDGMGGKVNGKLEPSNAGPAWGLDYITKQGLKEDTAQFKANYQGLPDRVPEVKDYTGWDHMQCNMDAGR</sequence>
<accession>A0AAW3HHF1</accession>
<keyword evidence="3" id="KW-1185">Reference proteome</keyword>
<dbReference type="GeneID" id="63141976"/>
<comment type="caution">
    <text evidence="2">The sequence shown here is derived from an EMBL/GenBank/DDBJ whole genome shotgun (WGS) entry which is preliminary data.</text>
</comment>
<organism evidence="2 3">
    <name type="scientific">Enterobacter chengduensis</name>
    <dbReference type="NCBI Taxonomy" id="2494701"/>
    <lineage>
        <taxon>Bacteria</taxon>
        <taxon>Pseudomonadati</taxon>
        <taxon>Pseudomonadota</taxon>
        <taxon>Gammaproteobacteria</taxon>
        <taxon>Enterobacterales</taxon>
        <taxon>Enterobacteriaceae</taxon>
        <taxon>Enterobacter</taxon>
        <taxon>Enterobacter cloacae complex</taxon>
    </lineage>
</organism>
<dbReference type="InterPro" id="IPR057562">
    <property type="entry name" value="Tli3-like_dom"/>
</dbReference>
<feature type="domain" description="Tli3-like" evidence="1">
    <location>
        <begin position="24"/>
        <end position="126"/>
    </location>
</feature>
<evidence type="ECO:0000259" key="1">
    <source>
        <dbReference type="Pfam" id="PF24316"/>
    </source>
</evidence>
<dbReference type="Proteomes" id="UP000033354">
    <property type="component" value="Unassembled WGS sequence"/>
</dbReference>
<protein>
    <recommendedName>
        <fullName evidence="1">Tli3-like domain-containing protein</fullName>
    </recommendedName>
</protein>
<reference evidence="2 3" key="1">
    <citation type="submission" date="2015-02" db="EMBL/GenBank/DDBJ databases">
        <authorList>
            <person name="Adams M."/>
            <person name="Sutton G."/>
            <person name="Nelson K."/>
            <person name="Bonomo R."/>
            <person name="McCorrison J."/>
            <person name="Sanka R."/>
            <person name="Brinkac L."/>
            <person name="Nierman W."/>
        </authorList>
    </citation>
    <scope>NUCLEOTIDE SEQUENCE [LARGE SCALE GENOMIC DNA]</scope>
    <source>
        <strain evidence="2 3">CIDEIMsCOL9</strain>
    </source>
</reference>
<dbReference type="Pfam" id="PF24316">
    <property type="entry name" value="Tli3"/>
    <property type="match status" value="1"/>
</dbReference>
<dbReference type="AlphaFoldDB" id="A0AAW3HHF1"/>
<dbReference type="RefSeq" id="WP_045890457.1">
    <property type="nucleotide sequence ID" value="NZ_CP043318.1"/>
</dbReference>
<proteinExistence type="predicted"/>
<name>A0AAW3HHF1_9ENTR</name>
<dbReference type="EMBL" id="JZKT01000017">
    <property type="protein sequence ID" value="KJX36052.1"/>
    <property type="molecule type" value="Genomic_DNA"/>
</dbReference>
<evidence type="ECO:0000313" key="2">
    <source>
        <dbReference type="EMBL" id="KJX36052.1"/>
    </source>
</evidence>
<dbReference type="PROSITE" id="PS51257">
    <property type="entry name" value="PROKAR_LIPOPROTEIN"/>
    <property type="match status" value="1"/>
</dbReference>
<gene>
    <name evidence="2" type="ORF">SG71_11870</name>
</gene>